<dbReference type="EMBL" id="MU865313">
    <property type="protein sequence ID" value="KAK4228931.1"/>
    <property type="molecule type" value="Genomic_DNA"/>
</dbReference>
<evidence type="ECO:0000256" key="1">
    <source>
        <dbReference type="SAM" id="MobiDB-lite"/>
    </source>
</evidence>
<organism evidence="2 3">
    <name type="scientific">Podospora fimiseda</name>
    <dbReference type="NCBI Taxonomy" id="252190"/>
    <lineage>
        <taxon>Eukaryota</taxon>
        <taxon>Fungi</taxon>
        <taxon>Dikarya</taxon>
        <taxon>Ascomycota</taxon>
        <taxon>Pezizomycotina</taxon>
        <taxon>Sordariomycetes</taxon>
        <taxon>Sordariomycetidae</taxon>
        <taxon>Sordariales</taxon>
        <taxon>Podosporaceae</taxon>
        <taxon>Podospora</taxon>
    </lineage>
</organism>
<protein>
    <submittedName>
        <fullName evidence="2">Uncharacterized protein</fullName>
    </submittedName>
</protein>
<reference evidence="2" key="1">
    <citation type="journal article" date="2023" name="Mol. Phylogenet. Evol.">
        <title>Genome-scale phylogeny and comparative genomics of the fungal order Sordariales.</title>
        <authorList>
            <person name="Hensen N."/>
            <person name="Bonometti L."/>
            <person name="Westerberg I."/>
            <person name="Brannstrom I.O."/>
            <person name="Guillou S."/>
            <person name="Cros-Aarteil S."/>
            <person name="Calhoun S."/>
            <person name="Haridas S."/>
            <person name="Kuo A."/>
            <person name="Mondo S."/>
            <person name="Pangilinan J."/>
            <person name="Riley R."/>
            <person name="LaButti K."/>
            <person name="Andreopoulos B."/>
            <person name="Lipzen A."/>
            <person name="Chen C."/>
            <person name="Yan M."/>
            <person name="Daum C."/>
            <person name="Ng V."/>
            <person name="Clum A."/>
            <person name="Steindorff A."/>
            <person name="Ohm R.A."/>
            <person name="Martin F."/>
            <person name="Silar P."/>
            <person name="Natvig D.O."/>
            <person name="Lalanne C."/>
            <person name="Gautier V."/>
            <person name="Ament-Velasquez S.L."/>
            <person name="Kruys A."/>
            <person name="Hutchinson M.I."/>
            <person name="Powell A.J."/>
            <person name="Barry K."/>
            <person name="Miller A.N."/>
            <person name="Grigoriev I.V."/>
            <person name="Debuchy R."/>
            <person name="Gladieux P."/>
            <person name="Hiltunen Thoren M."/>
            <person name="Johannesson H."/>
        </authorList>
    </citation>
    <scope>NUCLEOTIDE SEQUENCE</scope>
    <source>
        <strain evidence="2">CBS 990.96</strain>
    </source>
</reference>
<name>A0AAN7GX81_9PEZI</name>
<keyword evidence="3" id="KW-1185">Reference proteome</keyword>
<dbReference type="AlphaFoldDB" id="A0AAN7GX81"/>
<feature type="region of interest" description="Disordered" evidence="1">
    <location>
        <begin position="1"/>
        <end position="86"/>
    </location>
</feature>
<evidence type="ECO:0000313" key="2">
    <source>
        <dbReference type="EMBL" id="KAK4228931.1"/>
    </source>
</evidence>
<accession>A0AAN7GX81</accession>
<gene>
    <name evidence="2" type="ORF">QBC38DRAFT_360743</name>
</gene>
<evidence type="ECO:0000313" key="3">
    <source>
        <dbReference type="Proteomes" id="UP001301958"/>
    </source>
</evidence>
<proteinExistence type="predicted"/>
<dbReference type="Proteomes" id="UP001301958">
    <property type="component" value="Unassembled WGS sequence"/>
</dbReference>
<sequence length="270" mass="30158">MDNHRNRKPAGGGGRIPNWLQDIPSEAGDGTDATVIAPSVYLYESSHEPRSSGRRKQQPDTTVNPSPLRRENIVSPPPPKPPTAVAVPAIYPSLPVVRQSNPVILPPAKRQPSPQYLPPQTTAAKPSPQPASLPIREINHQPPQPPQPTSLPLRNLITTHFSSNCPICPYTTSCPRCELISSYIMQPRHTGRFLAEYLLPISETLTWEEMVAYLNEGILDRIIDSSQEEKKRYMITGDFERVRSVALRRRQVIDGGGKLRMDRWGMLRGD</sequence>
<comment type="caution">
    <text evidence="2">The sequence shown here is derived from an EMBL/GenBank/DDBJ whole genome shotgun (WGS) entry which is preliminary data.</text>
</comment>
<reference evidence="2" key="2">
    <citation type="submission" date="2023-05" db="EMBL/GenBank/DDBJ databases">
        <authorList>
            <consortium name="Lawrence Berkeley National Laboratory"/>
            <person name="Steindorff A."/>
            <person name="Hensen N."/>
            <person name="Bonometti L."/>
            <person name="Westerberg I."/>
            <person name="Brannstrom I.O."/>
            <person name="Guillou S."/>
            <person name="Cros-Aarteil S."/>
            <person name="Calhoun S."/>
            <person name="Haridas S."/>
            <person name="Kuo A."/>
            <person name="Mondo S."/>
            <person name="Pangilinan J."/>
            <person name="Riley R."/>
            <person name="Labutti K."/>
            <person name="Andreopoulos B."/>
            <person name="Lipzen A."/>
            <person name="Chen C."/>
            <person name="Yanf M."/>
            <person name="Daum C."/>
            <person name="Ng V."/>
            <person name="Clum A."/>
            <person name="Ohm R."/>
            <person name="Martin F."/>
            <person name="Silar P."/>
            <person name="Natvig D."/>
            <person name="Lalanne C."/>
            <person name="Gautier V."/>
            <person name="Ament-Velasquez S.L."/>
            <person name="Kruys A."/>
            <person name="Hutchinson M.I."/>
            <person name="Powell A.J."/>
            <person name="Barry K."/>
            <person name="Miller A.N."/>
            <person name="Grigoriev I.V."/>
            <person name="Debuchy R."/>
            <person name="Gladieux P."/>
            <person name="Thoren M.H."/>
            <person name="Johannesson H."/>
        </authorList>
    </citation>
    <scope>NUCLEOTIDE SEQUENCE</scope>
    <source>
        <strain evidence="2">CBS 990.96</strain>
    </source>
</reference>
<feature type="compositionally biased region" description="Polar residues" evidence="1">
    <location>
        <begin position="112"/>
        <end position="124"/>
    </location>
</feature>
<feature type="region of interest" description="Disordered" evidence="1">
    <location>
        <begin position="104"/>
        <end position="149"/>
    </location>
</feature>